<comment type="caution">
    <text evidence="2">The sequence shown here is derived from an EMBL/GenBank/DDBJ whole genome shotgun (WGS) entry which is preliminary data.</text>
</comment>
<keyword evidence="1" id="KW-1133">Transmembrane helix</keyword>
<keyword evidence="3" id="KW-1185">Reference proteome</keyword>
<sequence length="212" mass="23248">MSDSSTKNLNPLSIFAGFIPWIVFTLVAQRLAADGVAWSALLAAVMSLVFVIYGRRTSSPIQLDIYSLVLFTVIAVVGFIGDHRVDQWLYEWGRPLVGVVLGLALLATSSVRPFTAEYAKQSTPREYWDSPLFRRINLVLSATWGVAIAVMGAAAVLVTVLDAHATGTDSPYLIDFLLNWVVPIGLIVWMIHFTNTYPDRAERNAEASSTTA</sequence>
<evidence type="ECO:0000256" key="1">
    <source>
        <dbReference type="SAM" id="Phobius"/>
    </source>
</evidence>
<feature type="transmembrane region" description="Helical" evidence="1">
    <location>
        <begin position="35"/>
        <end position="53"/>
    </location>
</feature>
<protein>
    <recommendedName>
        <fullName evidence="4">Intracellular septation protein A</fullName>
    </recommendedName>
</protein>
<gene>
    <name evidence="2" type="ORF">Q7514_24510</name>
</gene>
<name>A0ABU7LIG7_9NOCA</name>
<feature type="transmembrane region" description="Helical" evidence="1">
    <location>
        <begin position="136"/>
        <end position="160"/>
    </location>
</feature>
<keyword evidence="1" id="KW-0812">Transmembrane</keyword>
<feature type="transmembrane region" description="Helical" evidence="1">
    <location>
        <begin position="65"/>
        <end position="81"/>
    </location>
</feature>
<evidence type="ECO:0000313" key="3">
    <source>
        <dbReference type="Proteomes" id="UP001336020"/>
    </source>
</evidence>
<dbReference type="EMBL" id="JAUTXY010000014">
    <property type="protein sequence ID" value="MEE2060687.1"/>
    <property type="molecule type" value="Genomic_DNA"/>
</dbReference>
<keyword evidence="1" id="KW-0472">Membrane</keyword>
<reference evidence="2 3" key="1">
    <citation type="submission" date="2023-07" db="EMBL/GenBank/DDBJ databases">
        <authorList>
            <person name="Girao M."/>
            <person name="Carvalho M.F."/>
        </authorList>
    </citation>
    <scope>NUCLEOTIDE SEQUENCE [LARGE SCALE GENOMIC DNA]</scope>
    <source>
        <strain evidence="2 3">YIM65754</strain>
    </source>
</reference>
<feature type="transmembrane region" description="Helical" evidence="1">
    <location>
        <begin position="172"/>
        <end position="193"/>
    </location>
</feature>
<accession>A0ABU7LIG7</accession>
<evidence type="ECO:0000313" key="2">
    <source>
        <dbReference type="EMBL" id="MEE2060687.1"/>
    </source>
</evidence>
<evidence type="ECO:0008006" key="4">
    <source>
        <dbReference type="Google" id="ProtNLM"/>
    </source>
</evidence>
<dbReference type="Proteomes" id="UP001336020">
    <property type="component" value="Unassembled WGS sequence"/>
</dbReference>
<dbReference type="RefSeq" id="WP_330135872.1">
    <property type="nucleotide sequence ID" value="NZ_JAUTXY010000014.1"/>
</dbReference>
<proteinExistence type="predicted"/>
<feature type="transmembrane region" description="Helical" evidence="1">
    <location>
        <begin position="12"/>
        <end position="29"/>
    </location>
</feature>
<organism evidence="2 3">
    <name type="scientific">Rhodococcus artemisiae</name>
    <dbReference type="NCBI Taxonomy" id="714159"/>
    <lineage>
        <taxon>Bacteria</taxon>
        <taxon>Bacillati</taxon>
        <taxon>Actinomycetota</taxon>
        <taxon>Actinomycetes</taxon>
        <taxon>Mycobacteriales</taxon>
        <taxon>Nocardiaceae</taxon>
        <taxon>Rhodococcus</taxon>
    </lineage>
</organism>
<feature type="transmembrane region" description="Helical" evidence="1">
    <location>
        <begin position="96"/>
        <end position="115"/>
    </location>
</feature>